<dbReference type="EC" id="3.1.3.69" evidence="1"/>
<dbReference type="RefSeq" id="WP_011127725.1">
    <property type="nucleotide sequence ID" value="NC_005070.1"/>
</dbReference>
<keyword evidence="2" id="KW-1185">Reference proteome</keyword>
<proteinExistence type="predicted"/>
<dbReference type="NCBIfam" id="TIGR02399">
    <property type="entry name" value="salt_tol_Pase"/>
    <property type="match status" value="1"/>
</dbReference>
<name>Q7U7W9_PARMW</name>
<dbReference type="GO" id="GO:0050530">
    <property type="term" value="F:glucosylglycerol 3-phosphatase activity"/>
    <property type="evidence" value="ECO:0007669"/>
    <property type="project" value="UniProtKB-EC"/>
</dbReference>
<protein>
    <submittedName>
        <fullName evidence="1">Glucosylglycerolphosphate phosphatase</fullName>
        <ecNumber evidence="1">3.1.3.69</ecNumber>
    </submittedName>
</protein>
<dbReference type="HOGENOM" id="CLU_677803_0_0_3"/>
<dbReference type="InterPro" id="IPR012765">
    <property type="entry name" value="GGPPase"/>
</dbReference>
<gene>
    <name evidence="1" type="primary">stpA</name>
    <name evidence="1" type="ordered locus">SYNW0860</name>
</gene>
<dbReference type="Pfam" id="PF09506">
    <property type="entry name" value="Salt_tol_Pase"/>
    <property type="match status" value="1"/>
</dbReference>
<dbReference type="KEGG" id="syw:SYNW0860"/>
<dbReference type="EMBL" id="BX569691">
    <property type="protein sequence ID" value="CAE07375.1"/>
    <property type="molecule type" value="Genomic_DNA"/>
</dbReference>
<accession>Q7U7W9</accession>
<dbReference type="AlphaFoldDB" id="Q7U7W9"/>
<evidence type="ECO:0000313" key="1">
    <source>
        <dbReference type="EMBL" id="CAE07375.1"/>
    </source>
</evidence>
<keyword evidence="1" id="KW-0378">Hydrolase</keyword>
<evidence type="ECO:0000313" key="2">
    <source>
        <dbReference type="Proteomes" id="UP000001422"/>
    </source>
</evidence>
<dbReference type="Proteomes" id="UP000001422">
    <property type="component" value="Chromosome"/>
</dbReference>
<sequence length="410" mass="44366">MPRLAPDQLLEELTPVDDLLIVQDLDGVCMQLVKDPLTRRMDPGYVNAAADLRGSFVVLTNGEHEGRRGVNRLVEAALGDQIKPDQAGLYLPGLAAGGVQFQDRFGHLSHPGVSEAEMAFLAAAPLRMEQLLLERLPSKLLGVSSEQLKVLAQQAVLDTQVSPTINLNGIFALVPGDVSRQRRLQQMLAELMDQLLQEASAAGLEGSFFLHVAPNLGRDADGRERAKPAAAGDVGTTDIQFMLTGSLKEAGLLVLINQHISRRHGVFPLGEEFNVRTAPRDHQALLQLAEERLPMEWMPRLVGVGDTVTSTQAADGHSWLRGGSDRGFLTLLKDLGACSNQPNRVILVDSSHGEVDRPSLADGRLLGISDPEDPLELDVLMPGGPADYISWFQTLAQRRRAGGHAIPETA</sequence>
<dbReference type="PIRSF" id="PIRSF020945">
    <property type="entry name" value="GGPPase"/>
    <property type="match status" value="1"/>
</dbReference>
<organism evidence="1 2">
    <name type="scientific">Parasynechococcus marenigrum (strain WH8102)</name>
    <dbReference type="NCBI Taxonomy" id="84588"/>
    <lineage>
        <taxon>Bacteria</taxon>
        <taxon>Bacillati</taxon>
        <taxon>Cyanobacteriota</taxon>
        <taxon>Cyanophyceae</taxon>
        <taxon>Synechococcales</taxon>
        <taxon>Prochlorococcaceae</taxon>
        <taxon>Parasynechococcus</taxon>
        <taxon>Parasynechococcus marenigrum</taxon>
    </lineage>
</organism>
<reference evidence="1 2" key="1">
    <citation type="journal article" date="2003" name="Nature">
        <title>The genome of a motile marine Synechococcus.</title>
        <authorList>
            <person name="Palenik B."/>
            <person name="Brahamsha B."/>
            <person name="Larimer F."/>
            <person name="Land M."/>
            <person name="Hauser L."/>
            <person name="Chain P."/>
            <person name="Lamerdin J."/>
            <person name="Regala W."/>
            <person name="Allen E.A."/>
            <person name="McCarren J."/>
            <person name="Paulsen I."/>
            <person name="Dufresne A."/>
            <person name="Partensky F."/>
            <person name="Webb E."/>
            <person name="Waterbury J."/>
        </authorList>
    </citation>
    <scope>NUCLEOTIDE SEQUENCE [LARGE SCALE GENOMIC DNA]</scope>
    <source>
        <strain evidence="1 2">WH8102</strain>
    </source>
</reference>
<dbReference type="eggNOG" id="ENOG502Z8T5">
    <property type="taxonomic scope" value="Bacteria"/>
</dbReference>
<dbReference type="STRING" id="84588.SYNW0860"/>